<dbReference type="OrthoDB" id="338827at2"/>
<dbReference type="InterPro" id="IPR022442">
    <property type="entry name" value="SO_2930-like_dom"/>
</dbReference>
<keyword evidence="3" id="KW-0677">Repeat</keyword>
<accession>A0A3N2DZX0</accession>
<evidence type="ECO:0000256" key="4">
    <source>
        <dbReference type="ARBA" id="ARBA00023004"/>
    </source>
</evidence>
<evidence type="ECO:0000259" key="6">
    <source>
        <dbReference type="PROSITE" id="PS51007"/>
    </source>
</evidence>
<keyword evidence="8" id="KW-1185">Reference proteome</keyword>
<evidence type="ECO:0000256" key="3">
    <source>
        <dbReference type="ARBA" id="ARBA00022737"/>
    </source>
</evidence>
<dbReference type="EMBL" id="RKHR01000003">
    <property type="protein sequence ID" value="ROS04865.1"/>
    <property type="molecule type" value="Genomic_DNA"/>
</dbReference>
<dbReference type="AlphaFoldDB" id="A0A3N2DZX0"/>
<dbReference type="SUPFAM" id="SSF46626">
    <property type="entry name" value="Cytochrome c"/>
    <property type="match status" value="1"/>
</dbReference>
<name>A0A3N2DZX0_9GAMM</name>
<dbReference type="GO" id="GO:0046872">
    <property type="term" value="F:metal ion binding"/>
    <property type="evidence" value="ECO:0007669"/>
    <property type="project" value="UniProtKB-KW"/>
</dbReference>
<proteinExistence type="predicted"/>
<dbReference type="SUPFAM" id="SSF51126">
    <property type="entry name" value="Pectin lyase-like"/>
    <property type="match status" value="1"/>
</dbReference>
<evidence type="ECO:0000313" key="7">
    <source>
        <dbReference type="EMBL" id="ROS04865.1"/>
    </source>
</evidence>
<dbReference type="RefSeq" id="WP_123710828.1">
    <property type="nucleotide sequence ID" value="NZ_RKHR01000003.1"/>
</dbReference>
<dbReference type="Proteomes" id="UP000275394">
    <property type="component" value="Unassembled WGS sequence"/>
</dbReference>
<feature type="domain" description="Cytochrome c" evidence="6">
    <location>
        <begin position="419"/>
        <end position="500"/>
    </location>
</feature>
<dbReference type="InterPro" id="IPR011050">
    <property type="entry name" value="Pectin_lyase_fold/virulence"/>
</dbReference>
<dbReference type="InterPro" id="IPR051550">
    <property type="entry name" value="SCF-Subunits/Alg-Epimerases"/>
</dbReference>
<dbReference type="GO" id="GO:0020037">
    <property type="term" value="F:heme binding"/>
    <property type="evidence" value="ECO:0007669"/>
    <property type="project" value="InterPro"/>
</dbReference>
<keyword evidence="4 5" id="KW-0408">Iron</keyword>
<dbReference type="InterPro" id="IPR036909">
    <property type="entry name" value="Cyt_c-like_dom_sf"/>
</dbReference>
<evidence type="ECO:0000256" key="2">
    <source>
        <dbReference type="ARBA" id="ARBA00022723"/>
    </source>
</evidence>
<reference evidence="7 8" key="1">
    <citation type="submission" date="2018-11" db="EMBL/GenBank/DDBJ databases">
        <title>Genomic Encyclopedia of Type Strains, Phase IV (KMG-IV): sequencing the most valuable type-strain genomes for metagenomic binning, comparative biology and taxonomic classification.</title>
        <authorList>
            <person name="Goeker M."/>
        </authorList>
    </citation>
    <scope>NUCLEOTIDE SEQUENCE [LARGE SCALE GENOMIC DNA]</scope>
    <source>
        <strain evidence="7 8">DSM 100316</strain>
    </source>
</reference>
<dbReference type="GO" id="GO:0009055">
    <property type="term" value="F:electron transfer activity"/>
    <property type="evidence" value="ECO:0007669"/>
    <property type="project" value="InterPro"/>
</dbReference>
<dbReference type="Gene3D" id="2.160.20.10">
    <property type="entry name" value="Single-stranded right-handed beta-helix, Pectin lyase-like"/>
    <property type="match status" value="1"/>
</dbReference>
<dbReference type="InterPro" id="IPR012334">
    <property type="entry name" value="Pectin_lyas_fold"/>
</dbReference>
<keyword evidence="1 5" id="KW-0349">Heme</keyword>
<dbReference type="Pfam" id="PF05048">
    <property type="entry name" value="NosD"/>
    <property type="match status" value="1"/>
</dbReference>
<dbReference type="PANTHER" id="PTHR22990">
    <property type="entry name" value="F-BOX ONLY PROTEIN"/>
    <property type="match status" value="1"/>
</dbReference>
<sequence>MNRLLKTVLVLVLVAAGVMVGKQLGGGGAPVVITQSAQVAAIEGDDYGADEAAAQIANVYTGETIFVNDGESIQDAVELAKPGDTIAVMPGTYKQIVYIDKNNIRLTGVIKDGKWPVLDGERQRNDAILYSGNSITVENFKIIHYKGNAIMGQAGNNFIIRNNWIVDTGVYGIFPQYGKNGLIERNVLSGIEDAAIYVGMCDNIDVRNNEVFNNVAGIEIENTRHALVENNHAHDNTGGILVFITPGLPIKTTYDVIVRNNFIVNNNHENFGAPGSIVAGIPPGTGILVMAADDVVIENNIISGNDNAGITITDLSMAANVANDPDSEPNPDGIKLLNNFMIDNGHNPVGELKILLAAKLESKGPDFADTGKGVNKCAANMGAIHSLNLGADYAQCEPYDTNHIRTMLLAEPVAPRTVPVEQLGERGYYGICAGCHAYSVRMIGPPTQIIQAMYMDNPQGISDYINAPIKKRKDFPEMPPQNYLDEKTRLAIAEYMLTVKK</sequence>
<evidence type="ECO:0000313" key="8">
    <source>
        <dbReference type="Proteomes" id="UP000275394"/>
    </source>
</evidence>
<dbReference type="PANTHER" id="PTHR22990:SF15">
    <property type="entry name" value="F-BOX ONLY PROTEIN 10"/>
    <property type="match status" value="1"/>
</dbReference>
<comment type="caution">
    <text evidence="7">The sequence shown here is derived from an EMBL/GenBank/DDBJ whole genome shotgun (WGS) entry which is preliminary data.</text>
</comment>
<dbReference type="PROSITE" id="PS51007">
    <property type="entry name" value="CYTC"/>
    <property type="match status" value="1"/>
</dbReference>
<protein>
    <submittedName>
        <fullName evidence="7">Parallel beta-helix repeat protein</fullName>
    </submittedName>
</protein>
<dbReference type="Gene3D" id="1.10.760.10">
    <property type="entry name" value="Cytochrome c-like domain"/>
    <property type="match status" value="1"/>
</dbReference>
<dbReference type="InterPro" id="IPR006626">
    <property type="entry name" value="PbH1"/>
</dbReference>
<dbReference type="SMART" id="SM00710">
    <property type="entry name" value="PbH1"/>
    <property type="match status" value="7"/>
</dbReference>
<gene>
    <name evidence="7" type="ORF">EDC56_0381</name>
</gene>
<dbReference type="NCBIfam" id="TIGR03805">
    <property type="entry name" value="beta_helix_1"/>
    <property type="match status" value="1"/>
</dbReference>
<dbReference type="InterPro" id="IPR007742">
    <property type="entry name" value="NosD_dom"/>
</dbReference>
<organism evidence="7 8">
    <name type="scientific">Sinobacterium caligoides</name>
    <dbReference type="NCBI Taxonomy" id="933926"/>
    <lineage>
        <taxon>Bacteria</taxon>
        <taxon>Pseudomonadati</taxon>
        <taxon>Pseudomonadota</taxon>
        <taxon>Gammaproteobacteria</taxon>
        <taxon>Cellvibrionales</taxon>
        <taxon>Spongiibacteraceae</taxon>
        <taxon>Sinobacterium</taxon>
    </lineage>
</organism>
<dbReference type="InterPro" id="IPR009056">
    <property type="entry name" value="Cyt_c-like_dom"/>
</dbReference>
<keyword evidence="2 5" id="KW-0479">Metal-binding</keyword>
<evidence type="ECO:0000256" key="5">
    <source>
        <dbReference type="PROSITE-ProRule" id="PRU00433"/>
    </source>
</evidence>
<evidence type="ECO:0000256" key="1">
    <source>
        <dbReference type="ARBA" id="ARBA00022617"/>
    </source>
</evidence>